<evidence type="ECO:0000256" key="2">
    <source>
        <dbReference type="SAM" id="Phobius"/>
    </source>
</evidence>
<dbReference type="Proteomes" id="UP001169063">
    <property type="component" value="Unassembled WGS sequence"/>
</dbReference>
<sequence length="206" mass="21847">MGRREIINSGLLAAITLGGGAVVTALSTTATAYTPYLLSVGWIALLGGAAGLMYMLRTAPRAAINAMAPTPPREFLDPDITWDVLSKKVEGRTSLQVEALNKTYAGKWMRVSGTVYDVKRIYGDLCGVDIRLNSRSYGSVLACFGKQANQQLAALNKGDSITIVGKVERLKGGGTMGDCEIEHVGPPPEKPKPKPRRRAAASKSAG</sequence>
<protein>
    <submittedName>
        <fullName evidence="3">Uncharacterized protein</fullName>
    </submittedName>
</protein>
<keyword evidence="2" id="KW-0812">Transmembrane</keyword>
<feature type="transmembrane region" description="Helical" evidence="2">
    <location>
        <begin position="12"/>
        <end position="30"/>
    </location>
</feature>
<evidence type="ECO:0000313" key="3">
    <source>
        <dbReference type="EMBL" id="MDO1559843.1"/>
    </source>
</evidence>
<dbReference type="EMBL" id="JAUKTR010000004">
    <property type="protein sequence ID" value="MDO1559843.1"/>
    <property type="molecule type" value="Genomic_DNA"/>
</dbReference>
<reference evidence="3" key="1">
    <citation type="submission" date="2023-07" db="EMBL/GenBank/DDBJ databases">
        <title>Brevundimonas soil sp. nov., isolated from the soil of chemical plant.</title>
        <authorList>
            <person name="Wu N."/>
        </authorList>
    </citation>
    <scope>NUCLEOTIDE SEQUENCE</scope>
    <source>
        <strain evidence="3">XZ-24</strain>
    </source>
</reference>
<dbReference type="Pfam" id="PF12869">
    <property type="entry name" value="tRNA_anti-like"/>
    <property type="match status" value="1"/>
</dbReference>
<keyword evidence="2" id="KW-0472">Membrane</keyword>
<feature type="transmembrane region" description="Helical" evidence="2">
    <location>
        <begin position="36"/>
        <end position="56"/>
    </location>
</feature>
<keyword evidence="4" id="KW-1185">Reference proteome</keyword>
<keyword evidence="2" id="KW-1133">Transmembrane helix</keyword>
<comment type="caution">
    <text evidence="3">The sequence shown here is derived from an EMBL/GenBank/DDBJ whole genome shotgun (WGS) entry which is preliminary data.</text>
</comment>
<name>A0ABT8SMQ5_9CAUL</name>
<dbReference type="InterPro" id="IPR024422">
    <property type="entry name" value="Protein_unknown_function_OB"/>
</dbReference>
<organism evidence="3 4">
    <name type="scientific">Peiella sedimenti</name>
    <dbReference type="NCBI Taxonomy" id="3061083"/>
    <lineage>
        <taxon>Bacteria</taxon>
        <taxon>Pseudomonadati</taxon>
        <taxon>Pseudomonadota</taxon>
        <taxon>Alphaproteobacteria</taxon>
        <taxon>Caulobacterales</taxon>
        <taxon>Caulobacteraceae</taxon>
        <taxon>Peiella</taxon>
    </lineage>
</organism>
<evidence type="ECO:0000256" key="1">
    <source>
        <dbReference type="SAM" id="MobiDB-lite"/>
    </source>
</evidence>
<dbReference type="Gene3D" id="2.40.50.140">
    <property type="entry name" value="Nucleic acid-binding proteins"/>
    <property type="match status" value="1"/>
</dbReference>
<evidence type="ECO:0000313" key="4">
    <source>
        <dbReference type="Proteomes" id="UP001169063"/>
    </source>
</evidence>
<gene>
    <name evidence="3" type="ORF">Q0812_10440</name>
</gene>
<dbReference type="InterPro" id="IPR012340">
    <property type="entry name" value="NA-bd_OB-fold"/>
</dbReference>
<feature type="region of interest" description="Disordered" evidence="1">
    <location>
        <begin position="175"/>
        <end position="206"/>
    </location>
</feature>
<proteinExistence type="predicted"/>
<accession>A0ABT8SMQ5</accession>
<dbReference type="RefSeq" id="WP_302110275.1">
    <property type="nucleotide sequence ID" value="NZ_JAUKTR010000004.1"/>
</dbReference>